<organism evidence="1 2">
    <name type="scientific">Nitratifractor salsuginis</name>
    <dbReference type="NCBI Taxonomy" id="269261"/>
    <lineage>
        <taxon>Bacteria</taxon>
        <taxon>Pseudomonadati</taxon>
        <taxon>Campylobacterota</taxon>
        <taxon>Epsilonproteobacteria</taxon>
        <taxon>Campylobacterales</taxon>
        <taxon>Sulfurovaceae</taxon>
        <taxon>Nitratifractor</taxon>
    </lineage>
</organism>
<comment type="caution">
    <text evidence="1">The sequence shown here is derived from an EMBL/GenBank/DDBJ whole genome shotgun (WGS) entry which is preliminary data.</text>
</comment>
<reference evidence="1" key="1">
    <citation type="journal article" date="2020" name="mSystems">
        <title>Genome- and Community-Level Interaction Insights into Carbon Utilization and Element Cycling Functions of Hydrothermarchaeota in Hydrothermal Sediment.</title>
        <authorList>
            <person name="Zhou Z."/>
            <person name="Liu Y."/>
            <person name="Xu W."/>
            <person name="Pan J."/>
            <person name="Luo Z.H."/>
            <person name="Li M."/>
        </authorList>
    </citation>
    <scope>NUCLEOTIDE SEQUENCE [LARGE SCALE GENOMIC DNA]</scope>
    <source>
        <strain evidence="1">HyVt-513</strain>
    </source>
</reference>
<dbReference type="AlphaFoldDB" id="A0A7V2SI30"/>
<accession>A0A7V2SI30</accession>
<dbReference type="EMBL" id="DRNO01000005">
    <property type="protein sequence ID" value="HFC03242.1"/>
    <property type="molecule type" value="Genomic_DNA"/>
</dbReference>
<name>A0A7V2SI30_9BACT</name>
<proteinExistence type="predicted"/>
<protein>
    <recommendedName>
        <fullName evidence="3">Lipoprotein</fullName>
    </recommendedName>
</protein>
<dbReference type="Proteomes" id="UP000885722">
    <property type="component" value="Unassembled WGS sequence"/>
</dbReference>
<evidence type="ECO:0008006" key="3">
    <source>
        <dbReference type="Google" id="ProtNLM"/>
    </source>
</evidence>
<evidence type="ECO:0000313" key="1">
    <source>
        <dbReference type="EMBL" id="HFC03242.1"/>
    </source>
</evidence>
<sequence length="169" mass="18815">MSSKTGKIWIAALCGIGVLFAAVGCASKEDRALYQRIHQRSPELRTLQQSEKIVFPGGEEDGTILLATYLPEEKSQGENFVIALYPEGSIPVGRFTLQGKAPTDLRKIRRSDLPPQLAGTIPPWFAVYRLRFPEVEGKRFILHVAGPGEASREIPFYKGPKYLVTKPKF</sequence>
<gene>
    <name evidence="1" type="ORF">ENJ74_00070</name>
</gene>
<evidence type="ECO:0000313" key="2">
    <source>
        <dbReference type="Proteomes" id="UP000885722"/>
    </source>
</evidence>
<dbReference type="PROSITE" id="PS51257">
    <property type="entry name" value="PROKAR_LIPOPROTEIN"/>
    <property type="match status" value="1"/>
</dbReference>